<evidence type="ECO:0000313" key="2">
    <source>
        <dbReference type="EMBL" id="TDA22455.1"/>
    </source>
</evidence>
<gene>
    <name evidence="2" type="ORF">E1963_06815</name>
</gene>
<evidence type="ECO:0000256" key="1">
    <source>
        <dbReference type="SAM" id="MobiDB-lite"/>
    </source>
</evidence>
<comment type="caution">
    <text evidence="2">The sequence shown here is derived from an EMBL/GenBank/DDBJ whole genome shotgun (WGS) entry which is preliminary data.</text>
</comment>
<protein>
    <submittedName>
        <fullName evidence="2">Uncharacterized protein</fullName>
    </submittedName>
</protein>
<feature type="compositionally biased region" description="Basic and acidic residues" evidence="1">
    <location>
        <begin position="40"/>
        <end position="61"/>
    </location>
</feature>
<accession>A0A4R4FFU2</accession>
<evidence type="ECO:0000313" key="3">
    <source>
        <dbReference type="Proteomes" id="UP000295710"/>
    </source>
</evidence>
<feature type="compositionally biased region" description="Basic residues" evidence="1">
    <location>
        <begin position="29"/>
        <end position="39"/>
    </location>
</feature>
<proteinExistence type="predicted"/>
<name>A0A4R4FFU2_9FIRM</name>
<sequence>MGFKSPQSLALLAPYIVSIHVVDMEQRLPAKKRPPAKRRPPAETVKRLPILPEKDADERMDMQNGKKKKQPLEDMDETEDAQEEEEGLSLMEMAGDIFTISGRSYDIGSNQVENGQCLWRLLSDKAGISEEILEAAAAERDIGYMDYVDTEDLEALVTEINRRLPAEKRIRIALDVFYYDGRYDTERSGTYGSGVITLHIGGVFAPDGQGHYVMKS</sequence>
<dbReference type="AlphaFoldDB" id="A0A4R4FFU2"/>
<dbReference type="EMBL" id="SMMX01000004">
    <property type="protein sequence ID" value="TDA22455.1"/>
    <property type="molecule type" value="Genomic_DNA"/>
</dbReference>
<dbReference type="RefSeq" id="WP_132276541.1">
    <property type="nucleotide sequence ID" value="NZ_JAOBST010000009.1"/>
</dbReference>
<organism evidence="2 3">
    <name type="scientific">Extibacter muris</name>
    <dbReference type="NCBI Taxonomy" id="1796622"/>
    <lineage>
        <taxon>Bacteria</taxon>
        <taxon>Bacillati</taxon>
        <taxon>Bacillota</taxon>
        <taxon>Clostridia</taxon>
        <taxon>Lachnospirales</taxon>
        <taxon>Lachnospiraceae</taxon>
        <taxon>Extibacter</taxon>
    </lineage>
</organism>
<feature type="compositionally biased region" description="Acidic residues" evidence="1">
    <location>
        <begin position="73"/>
        <end position="86"/>
    </location>
</feature>
<dbReference type="Proteomes" id="UP000295710">
    <property type="component" value="Unassembled WGS sequence"/>
</dbReference>
<keyword evidence="3" id="KW-1185">Reference proteome</keyword>
<reference evidence="2 3" key="1">
    <citation type="journal article" date="2016" name="Nat. Microbiol.">
        <title>The Mouse Intestinal Bacterial Collection (miBC) provides host-specific insight into cultured diversity and functional potential of the gut microbiota.</title>
        <authorList>
            <person name="Lagkouvardos I."/>
            <person name="Pukall R."/>
            <person name="Abt B."/>
            <person name="Foesel B.U."/>
            <person name="Meier-Kolthoff J.P."/>
            <person name="Kumar N."/>
            <person name="Bresciani A."/>
            <person name="Martinez I."/>
            <person name="Just S."/>
            <person name="Ziegler C."/>
            <person name="Brugiroux S."/>
            <person name="Garzetti D."/>
            <person name="Wenning M."/>
            <person name="Bui T.P."/>
            <person name="Wang J."/>
            <person name="Hugenholtz F."/>
            <person name="Plugge C.M."/>
            <person name="Peterson D.A."/>
            <person name="Hornef M.W."/>
            <person name="Baines J.F."/>
            <person name="Smidt H."/>
            <person name="Walter J."/>
            <person name="Kristiansen K."/>
            <person name="Nielsen H.B."/>
            <person name="Haller D."/>
            <person name="Overmann J."/>
            <person name="Stecher B."/>
            <person name="Clavel T."/>
        </authorList>
    </citation>
    <scope>NUCLEOTIDE SEQUENCE [LARGE SCALE GENOMIC DNA]</scope>
    <source>
        <strain evidence="2 3">DSM 28560</strain>
    </source>
</reference>
<feature type="region of interest" description="Disordered" evidence="1">
    <location>
        <begin position="26"/>
        <end position="86"/>
    </location>
</feature>